<dbReference type="EMBL" id="JADGJH010001301">
    <property type="protein sequence ID" value="KAJ3115291.1"/>
    <property type="molecule type" value="Genomic_DNA"/>
</dbReference>
<feature type="region of interest" description="Disordered" evidence="1">
    <location>
        <begin position="1"/>
        <end position="100"/>
    </location>
</feature>
<gene>
    <name evidence="2" type="ORF">HK100_001405</name>
</gene>
<organism evidence="2 3">
    <name type="scientific">Physocladia obscura</name>
    <dbReference type="NCBI Taxonomy" id="109957"/>
    <lineage>
        <taxon>Eukaryota</taxon>
        <taxon>Fungi</taxon>
        <taxon>Fungi incertae sedis</taxon>
        <taxon>Chytridiomycota</taxon>
        <taxon>Chytridiomycota incertae sedis</taxon>
        <taxon>Chytridiomycetes</taxon>
        <taxon>Chytridiales</taxon>
        <taxon>Chytriomycetaceae</taxon>
        <taxon>Physocladia</taxon>
    </lineage>
</organism>
<comment type="caution">
    <text evidence="2">The sequence shown here is derived from an EMBL/GenBank/DDBJ whole genome shotgun (WGS) entry which is preliminary data.</text>
</comment>
<reference evidence="2" key="1">
    <citation type="submission" date="2020-05" db="EMBL/GenBank/DDBJ databases">
        <title>Phylogenomic resolution of chytrid fungi.</title>
        <authorList>
            <person name="Stajich J.E."/>
            <person name="Amses K."/>
            <person name="Simmons R."/>
            <person name="Seto K."/>
            <person name="Myers J."/>
            <person name="Bonds A."/>
            <person name="Quandt C.A."/>
            <person name="Barry K."/>
            <person name="Liu P."/>
            <person name="Grigoriev I."/>
            <person name="Longcore J.E."/>
            <person name="James T.Y."/>
        </authorList>
    </citation>
    <scope>NUCLEOTIDE SEQUENCE</scope>
    <source>
        <strain evidence="2">JEL0513</strain>
    </source>
</reference>
<feature type="compositionally biased region" description="Low complexity" evidence="1">
    <location>
        <begin position="47"/>
        <end position="60"/>
    </location>
</feature>
<feature type="region of interest" description="Disordered" evidence="1">
    <location>
        <begin position="142"/>
        <end position="164"/>
    </location>
</feature>
<name>A0AAD5XG70_9FUNG</name>
<feature type="compositionally biased region" description="Basic and acidic residues" evidence="1">
    <location>
        <begin position="1"/>
        <end position="16"/>
    </location>
</feature>
<accession>A0AAD5XG70</accession>
<sequence>MDERPAAPHERERQDNQRGGGGAAAAVPRDVHCGGNPGVAADGVVHAQLGAGRAERQQGQQQGGGAVRGAGGGVDPDGGGARGGGGPQRRARQHARRPLNLADALDRTCDAVRTAVASLLPADAPDPATAARVANLRAHAAVRRLQDKVHNTRKKDSRRGHRDD</sequence>
<evidence type="ECO:0000313" key="3">
    <source>
        <dbReference type="Proteomes" id="UP001211907"/>
    </source>
</evidence>
<keyword evidence="3" id="KW-1185">Reference proteome</keyword>
<dbReference type="Proteomes" id="UP001211907">
    <property type="component" value="Unassembled WGS sequence"/>
</dbReference>
<evidence type="ECO:0000256" key="1">
    <source>
        <dbReference type="SAM" id="MobiDB-lite"/>
    </source>
</evidence>
<feature type="compositionally biased region" description="Gly residues" evidence="1">
    <location>
        <begin position="61"/>
        <end position="87"/>
    </location>
</feature>
<dbReference type="AlphaFoldDB" id="A0AAD5XG70"/>
<proteinExistence type="predicted"/>
<evidence type="ECO:0000313" key="2">
    <source>
        <dbReference type="EMBL" id="KAJ3115291.1"/>
    </source>
</evidence>
<protein>
    <submittedName>
        <fullName evidence="2">Uncharacterized protein</fullName>
    </submittedName>
</protein>
<feature type="compositionally biased region" description="Basic residues" evidence="1">
    <location>
        <begin position="151"/>
        <end position="164"/>
    </location>
</feature>